<dbReference type="GO" id="GO:0046872">
    <property type="term" value="F:metal ion binding"/>
    <property type="evidence" value="ECO:0007669"/>
    <property type="project" value="UniProtKB-KW"/>
</dbReference>
<feature type="domain" description="2Fe-2S ferredoxin-type" evidence="7">
    <location>
        <begin position="35"/>
        <end position="111"/>
    </location>
</feature>
<dbReference type="AlphaFoldDB" id="A0A2R6AUE9"/>
<dbReference type="SUPFAM" id="SSF54292">
    <property type="entry name" value="2Fe-2S ferredoxin-like"/>
    <property type="match status" value="1"/>
</dbReference>
<dbReference type="PROSITE" id="PS51085">
    <property type="entry name" value="2FE2S_FER_2"/>
    <property type="match status" value="1"/>
</dbReference>
<dbReference type="InterPro" id="IPR001041">
    <property type="entry name" value="2Fe-2S_ferredoxin-type"/>
</dbReference>
<dbReference type="InterPro" id="IPR051452">
    <property type="entry name" value="Diverse_Oxidoreductases"/>
</dbReference>
<keyword evidence="2" id="KW-0479">Metal-binding</keyword>
<evidence type="ECO:0000256" key="1">
    <source>
        <dbReference type="ARBA" id="ARBA00022714"/>
    </source>
</evidence>
<dbReference type="InterPro" id="IPR036884">
    <property type="entry name" value="2Fe-2S-bd_dom_sf"/>
</dbReference>
<comment type="caution">
    <text evidence="8">The sequence shown here is derived from an EMBL/GenBank/DDBJ whole genome shotgun (WGS) entry which is preliminary data.</text>
</comment>
<dbReference type="InterPro" id="IPR012675">
    <property type="entry name" value="Beta-grasp_dom_sf"/>
</dbReference>
<keyword evidence="6" id="KW-0812">Transmembrane</keyword>
<name>A0A2R6AUE9_9ARCH</name>
<dbReference type="Pfam" id="PF01799">
    <property type="entry name" value="Fer2_2"/>
    <property type="match status" value="1"/>
</dbReference>
<evidence type="ECO:0000256" key="6">
    <source>
        <dbReference type="SAM" id="Phobius"/>
    </source>
</evidence>
<dbReference type="PANTHER" id="PTHR44379">
    <property type="entry name" value="OXIDOREDUCTASE WITH IRON-SULFUR SUBUNIT"/>
    <property type="match status" value="1"/>
</dbReference>
<protein>
    <recommendedName>
        <fullName evidence="7">2Fe-2S ferredoxin-type domain-containing protein</fullName>
    </recommendedName>
</protein>
<evidence type="ECO:0000313" key="8">
    <source>
        <dbReference type="EMBL" id="PSN90001.1"/>
    </source>
</evidence>
<evidence type="ECO:0000259" key="7">
    <source>
        <dbReference type="PROSITE" id="PS51085"/>
    </source>
</evidence>
<dbReference type="SUPFAM" id="SSF47741">
    <property type="entry name" value="CO dehydrogenase ISP C-domain like"/>
    <property type="match status" value="1"/>
</dbReference>
<dbReference type="CDD" id="cd00207">
    <property type="entry name" value="fer2"/>
    <property type="match status" value="1"/>
</dbReference>
<reference evidence="8 9" key="1">
    <citation type="submission" date="2017-04" db="EMBL/GenBank/DDBJ databases">
        <title>Novel microbial lineages endemic to geothermal iron-oxide mats fill important gaps in the evolutionary history of Archaea.</title>
        <authorList>
            <person name="Jay Z.J."/>
            <person name="Beam J.P."/>
            <person name="Dlakic M."/>
            <person name="Rusch D.B."/>
            <person name="Kozubal M.A."/>
            <person name="Inskeep W.P."/>
        </authorList>
    </citation>
    <scope>NUCLEOTIDE SEQUENCE [LARGE SCALE GENOMIC DNA]</scope>
    <source>
        <strain evidence="8">OSP_D</strain>
    </source>
</reference>
<evidence type="ECO:0000256" key="2">
    <source>
        <dbReference type="ARBA" id="ARBA00022723"/>
    </source>
</evidence>
<gene>
    <name evidence="8" type="ORF">B9Q03_07700</name>
</gene>
<dbReference type="PANTHER" id="PTHR44379:SF5">
    <property type="entry name" value="OXIDOREDUCTASE WITH IRON-SULFUR SUBUNIT"/>
    <property type="match status" value="1"/>
</dbReference>
<dbReference type="InterPro" id="IPR036010">
    <property type="entry name" value="2Fe-2S_ferredoxin-like_sf"/>
</dbReference>
<accession>A0A2R6AUE9</accession>
<dbReference type="Gene3D" id="3.10.20.30">
    <property type="match status" value="1"/>
</dbReference>
<keyword evidence="6" id="KW-0472">Membrane</keyword>
<keyword evidence="4" id="KW-0408">Iron</keyword>
<proteinExistence type="predicted"/>
<evidence type="ECO:0000256" key="3">
    <source>
        <dbReference type="ARBA" id="ARBA00023002"/>
    </source>
</evidence>
<evidence type="ECO:0000313" key="9">
    <source>
        <dbReference type="Proteomes" id="UP000240322"/>
    </source>
</evidence>
<organism evidence="8 9">
    <name type="scientific">Candidatus Marsarchaeota G2 archaeon OSP_D</name>
    <dbReference type="NCBI Taxonomy" id="1978157"/>
    <lineage>
        <taxon>Archaea</taxon>
        <taxon>Candidatus Marsarchaeota</taxon>
        <taxon>Candidatus Marsarchaeota group 2</taxon>
    </lineage>
</organism>
<keyword evidence="1" id="KW-0001">2Fe-2S</keyword>
<dbReference type="InterPro" id="IPR006058">
    <property type="entry name" value="2Fe2S_fd_BS"/>
</dbReference>
<dbReference type="EMBL" id="NEXE01000077">
    <property type="protein sequence ID" value="PSN90001.1"/>
    <property type="molecule type" value="Genomic_DNA"/>
</dbReference>
<dbReference type="PROSITE" id="PS00197">
    <property type="entry name" value="2FE2S_FER_1"/>
    <property type="match status" value="1"/>
</dbReference>
<dbReference type="FunFam" id="3.10.20.30:FF:000020">
    <property type="entry name" value="Xanthine dehydrogenase iron-sulfur subunit"/>
    <property type="match status" value="1"/>
</dbReference>
<sequence length="189" mass="20137">MSYDLPLAGGGPRCVKTLISAAVVGLWAILLVNPKRITLRVNGLNHTVTVEPRESLLDVLRKQLGLTGAKKGCDMGSCGACTVLVNGKSRLSCLTLAVSVEGMDIVTVEGLSRGELDPLQEAFVRNDALQCGFCTPGQVMSAKFLLDIIPKPSVEEVKYYMSGNICRCGAYPKIIRAVLDAAGEVKRNG</sequence>
<evidence type="ECO:0000256" key="5">
    <source>
        <dbReference type="ARBA" id="ARBA00023014"/>
    </source>
</evidence>
<evidence type="ECO:0000256" key="4">
    <source>
        <dbReference type="ARBA" id="ARBA00023004"/>
    </source>
</evidence>
<dbReference type="Pfam" id="PF00111">
    <property type="entry name" value="Fer2"/>
    <property type="match status" value="1"/>
</dbReference>
<keyword evidence="3" id="KW-0560">Oxidoreductase</keyword>
<dbReference type="InterPro" id="IPR002888">
    <property type="entry name" value="2Fe-2S-bd"/>
</dbReference>
<keyword evidence="6" id="KW-1133">Transmembrane helix</keyword>
<dbReference type="GO" id="GO:0051537">
    <property type="term" value="F:2 iron, 2 sulfur cluster binding"/>
    <property type="evidence" value="ECO:0007669"/>
    <property type="project" value="UniProtKB-KW"/>
</dbReference>
<dbReference type="Proteomes" id="UP000240322">
    <property type="component" value="Unassembled WGS sequence"/>
</dbReference>
<feature type="transmembrane region" description="Helical" evidence="6">
    <location>
        <begin position="15"/>
        <end position="32"/>
    </location>
</feature>
<dbReference type="GO" id="GO:0016491">
    <property type="term" value="F:oxidoreductase activity"/>
    <property type="evidence" value="ECO:0007669"/>
    <property type="project" value="UniProtKB-KW"/>
</dbReference>
<dbReference type="Gene3D" id="1.10.150.120">
    <property type="entry name" value="[2Fe-2S]-binding domain"/>
    <property type="match status" value="1"/>
</dbReference>
<keyword evidence="5" id="KW-0411">Iron-sulfur</keyword>